<dbReference type="InterPro" id="IPR045892">
    <property type="entry name" value="CrtISO-like"/>
</dbReference>
<dbReference type="KEGG" id="sgn:SGRA_3352"/>
<sequence length="480" mass="54392">MKIGIIGSGMGSLSAGALLAKDGHAVHIIEQNYLPGGCTSSYYRKGFIFEAGATTVVGLDEHMPLRYILEQTAIQIDMKPLDRPMQIRLKNGQQLERFANLEDWIREAERIFGPKGQAAFWRRAYAISQFVWETSLQQQSFPPSSWRDLGPMIKGFRPKQLAFAGLAFRSMKKMLQQYGLDKNPDFMAFVNEQLLITAQNYLEEVNVLFGATALCYTLFGNYYVYGGLYQLVKPFCDYIEAQGGQLHLRRKVEQIERKNGQYILQTNQGPMAFDRLISGIPINNLLDIWPNKKLHQRYKKRLLQSPQLNSAFQMGIGFKRREDSPVLHHQIHLKQPLSQIGSQSIFLSFSDPIDWYRAPLGQGVASISTHIPDPARRPVKDKAALEEEILKVLDEQGYIAQDQVLYRHSSASSSWESWTQRKFGFVGGYPQFLKIKPWQMLDARLEKGAYLCGDTAYPGQGIPGVALSGIIAYKKLLLDG</sequence>
<dbReference type="OrthoDB" id="9789960at2"/>
<dbReference type="InterPro" id="IPR036188">
    <property type="entry name" value="FAD/NAD-bd_sf"/>
</dbReference>
<dbReference type="Pfam" id="PF01593">
    <property type="entry name" value="Amino_oxidase"/>
    <property type="match status" value="1"/>
</dbReference>
<gene>
    <name evidence="2" type="ordered locus">SGRA_3352</name>
</gene>
<dbReference type="Proteomes" id="UP000007519">
    <property type="component" value="Chromosome"/>
</dbReference>
<proteinExistence type="predicted"/>
<accession>H6L143</accession>
<dbReference type="GO" id="GO:0016491">
    <property type="term" value="F:oxidoreductase activity"/>
    <property type="evidence" value="ECO:0007669"/>
    <property type="project" value="InterPro"/>
</dbReference>
<dbReference type="PANTHER" id="PTHR46313:SF3">
    <property type="entry name" value="PROLYCOPENE ISOMERASE, CHLOROPLASTIC"/>
    <property type="match status" value="1"/>
</dbReference>
<dbReference type="InterPro" id="IPR002937">
    <property type="entry name" value="Amino_oxidase"/>
</dbReference>
<dbReference type="HOGENOM" id="CLU_019722_4_2_10"/>
<evidence type="ECO:0000313" key="2">
    <source>
        <dbReference type="EMBL" id="AFC26079.1"/>
    </source>
</evidence>
<evidence type="ECO:0000259" key="1">
    <source>
        <dbReference type="Pfam" id="PF01593"/>
    </source>
</evidence>
<dbReference type="eggNOG" id="COG1233">
    <property type="taxonomic scope" value="Bacteria"/>
</dbReference>
<feature type="domain" description="Amine oxidase" evidence="1">
    <location>
        <begin position="13"/>
        <end position="472"/>
    </location>
</feature>
<reference evidence="2 3" key="1">
    <citation type="journal article" date="2012" name="Stand. Genomic Sci.">
        <title>Complete genome sequencing and analysis of Saprospira grandis str. Lewin, a predatory marine bacterium.</title>
        <authorList>
            <person name="Saw J.H."/>
            <person name="Yuryev A."/>
            <person name="Kanbe M."/>
            <person name="Hou S."/>
            <person name="Young A.G."/>
            <person name="Aizawa S."/>
            <person name="Alam M."/>
        </authorList>
    </citation>
    <scope>NUCLEOTIDE SEQUENCE [LARGE SCALE GENOMIC DNA]</scope>
    <source>
        <strain evidence="2 3">Lewin</strain>
    </source>
</reference>
<dbReference type="SUPFAM" id="SSF51905">
    <property type="entry name" value="FAD/NAD(P)-binding domain"/>
    <property type="match status" value="1"/>
</dbReference>
<dbReference type="EMBL" id="CP002831">
    <property type="protein sequence ID" value="AFC26079.1"/>
    <property type="molecule type" value="Genomic_DNA"/>
</dbReference>
<dbReference type="GO" id="GO:0016116">
    <property type="term" value="P:carotenoid metabolic process"/>
    <property type="evidence" value="ECO:0007669"/>
    <property type="project" value="InterPro"/>
</dbReference>
<dbReference type="PANTHER" id="PTHR46313">
    <property type="match status" value="1"/>
</dbReference>
<dbReference type="AlphaFoldDB" id="H6L143"/>
<dbReference type="Gene3D" id="3.50.50.60">
    <property type="entry name" value="FAD/NAD(P)-binding domain"/>
    <property type="match status" value="2"/>
</dbReference>
<organism evidence="2 3">
    <name type="scientific">Saprospira grandis (strain Lewin)</name>
    <dbReference type="NCBI Taxonomy" id="984262"/>
    <lineage>
        <taxon>Bacteria</taxon>
        <taxon>Pseudomonadati</taxon>
        <taxon>Bacteroidota</taxon>
        <taxon>Saprospiria</taxon>
        <taxon>Saprospirales</taxon>
        <taxon>Saprospiraceae</taxon>
        <taxon>Saprospira</taxon>
    </lineage>
</organism>
<dbReference type="RefSeq" id="WP_015693674.1">
    <property type="nucleotide sequence ID" value="NC_016940.1"/>
</dbReference>
<protein>
    <submittedName>
        <fullName evidence="2">Amine oxidase</fullName>
    </submittedName>
</protein>
<keyword evidence="3" id="KW-1185">Reference proteome</keyword>
<name>H6L143_SAPGL</name>
<evidence type="ECO:0000313" key="3">
    <source>
        <dbReference type="Proteomes" id="UP000007519"/>
    </source>
</evidence>
<dbReference type="STRING" id="984262.SGRA_3352"/>